<organism evidence="2 3">
    <name type="scientific">Ilex paraguariensis</name>
    <name type="common">yerba mate</name>
    <dbReference type="NCBI Taxonomy" id="185542"/>
    <lineage>
        <taxon>Eukaryota</taxon>
        <taxon>Viridiplantae</taxon>
        <taxon>Streptophyta</taxon>
        <taxon>Embryophyta</taxon>
        <taxon>Tracheophyta</taxon>
        <taxon>Spermatophyta</taxon>
        <taxon>Magnoliopsida</taxon>
        <taxon>eudicotyledons</taxon>
        <taxon>Gunneridae</taxon>
        <taxon>Pentapetalae</taxon>
        <taxon>asterids</taxon>
        <taxon>campanulids</taxon>
        <taxon>Aquifoliales</taxon>
        <taxon>Aquifoliaceae</taxon>
        <taxon>Ilex</taxon>
    </lineage>
</organism>
<proteinExistence type="predicted"/>
<feature type="region of interest" description="Disordered" evidence="1">
    <location>
        <begin position="96"/>
        <end position="119"/>
    </location>
</feature>
<dbReference type="EMBL" id="CAUOFW020001358">
    <property type="protein sequence ID" value="CAK9144003.1"/>
    <property type="molecule type" value="Genomic_DNA"/>
</dbReference>
<evidence type="ECO:0000313" key="3">
    <source>
        <dbReference type="Proteomes" id="UP001642360"/>
    </source>
</evidence>
<comment type="caution">
    <text evidence="2">The sequence shown here is derived from an EMBL/GenBank/DDBJ whole genome shotgun (WGS) entry which is preliminary data.</text>
</comment>
<reference evidence="2 3" key="1">
    <citation type="submission" date="2024-02" db="EMBL/GenBank/DDBJ databases">
        <authorList>
            <person name="Vignale AGUSTIN F."/>
            <person name="Sosa J E."/>
            <person name="Modenutti C."/>
        </authorList>
    </citation>
    <scope>NUCLEOTIDE SEQUENCE [LARGE SCALE GENOMIC DNA]</scope>
</reference>
<dbReference type="Proteomes" id="UP001642360">
    <property type="component" value="Unassembled WGS sequence"/>
</dbReference>
<keyword evidence="3" id="KW-1185">Reference proteome</keyword>
<accession>A0ABC8RGA8</accession>
<feature type="compositionally biased region" description="Polar residues" evidence="1">
    <location>
        <begin position="29"/>
        <end position="39"/>
    </location>
</feature>
<evidence type="ECO:0000313" key="2">
    <source>
        <dbReference type="EMBL" id="CAK9144003.1"/>
    </source>
</evidence>
<sequence length="119" mass="13009">MDIQAKQSQTSIRREVQVVITSPIKEASNLNASPQSSNADLKFVGTSGKNKGGLIRKAHPFLGRMARRENRASRVQTNKKLSEKVIFSNETPKRNYVAGDNLANGVDITNQGKDGESNP</sequence>
<evidence type="ECO:0000256" key="1">
    <source>
        <dbReference type="SAM" id="MobiDB-lite"/>
    </source>
</evidence>
<dbReference type="AlphaFoldDB" id="A0ABC8RGA8"/>
<feature type="region of interest" description="Disordered" evidence="1">
    <location>
        <begin position="29"/>
        <end position="54"/>
    </location>
</feature>
<protein>
    <submittedName>
        <fullName evidence="2">Uncharacterized protein</fullName>
    </submittedName>
</protein>
<name>A0ABC8RGA8_9AQUA</name>
<gene>
    <name evidence="2" type="ORF">ILEXP_LOCUS11747</name>
</gene>